<accession>A0A2M8PDZ2</accession>
<keyword evidence="3" id="KW-0408">Iron</keyword>
<evidence type="ECO:0000259" key="5">
    <source>
        <dbReference type="PROSITE" id="PS51918"/>
    </source>
</evidence>
<protein>
    <recommendedName>
        <fullName evidence="5">Radical SAM core domain-containing protein</fullName>
    </recommendedName>
</protein>
<dbReference type="Gene3D" id="3.20.20.70">
    <property type="entry name" value="Aldolase class I"/>
    <property type="match status" value="1"/>
</dbReference>
<dbReference type="Proteomes" id="UP000229681">
    <property type="component" value="Unassembled WGS sequence"/>
</dbReference>
<keyword evidence="1" id="KW-0949">S-adenosyl-L-methionine</keyword>
<dbReference type="InterPro" id="IPR058240">
    <property type="entry name" value="rSAM_sf"/>
</dbReference>
<dbReference type="SFLD" id="SFLDG01067">
    <property type="entry name" value="SPASM/twitch_domain_containing"/>
    <property type="match status" value="1"/>
</dbReference>
<dbReference type="PANTHER" id="PTHR11228:SF7">
    <property type="entry name" value="PQQA PEPTIDE CYCLASE"/>
    <property type="match status" value="1"/>
</dbReference>
<dbReference type="SFLD" id="SFLDS00029">
    <property type="entry name" value="Radical_SAM"/>
    <property type="match status" value="1"/>
</dbReference>
<dbReference type="GO" id="GO:0046872">
    <property type="term" value="F:metal ion binding"/>
    <property type="evidence" value="ECO:0007669"/>
    <property type="project" value="UniProtKB-KW"/>
</dbReference>
<dbReference type="PROSITE" id="PS51918">
    <property type="entry name" value="RADICAL_SAM"/>
    <property type="match status" value="1"/>
</dbReference>
<dbReference type="CDD" id="cd01335">
    <property type="entry name" value="Radical_SAM"/>
    <property type="match status" value="1"/>
</dbReference>
<organism evidence="6 7">
    <name type="scientific">Candidatus Thermofonsia Clade 1 bacterium</name>
    <dbReference type="NCBI Taxonomy" id="2364210"/>
    <lineage>
        <taxon>Bacteria</taxon>
        <taxon>Bacillati</taxon>
        <taxon>Chloroflexota</taxon>
        <taxon>Candidatus Thermofontia</taxon>
        <taxon>Candidatus Thermofonsia Clade 1</taxon>
    </lineage>
</organism>
<name>A0A2M8PDZ2_9CHLR</name>
<evidence type="ECO:0000256" key="3">
    <source>
        <dbReference type="ARBA" id="ARBA00023004"/>
    </source>
</evidence>
<evidence type="ECO:0000256" key="4">
    <source>
        <dbReference type="ARBA" id="ARBA00023014"/>
    </source>
</evidence>
<evidence type="ECO:0000256" key="1">
    <source>
        <dbReference type="ARBA" id="ARBA00022691"/>
    </source>
</evidence>
<keyword evidence="2" id="KW-0479">Metal-binding</keyword>
<keyword evidence="4" id="KW-0411">Iron-sulfur</keyword>
<dbReference type="InterPro" id="IPR007197">
    <property type="entry name" value="rSAM"/>
</dbReference>
<evidence type="ECO:0000313" key="6">
    <source>
        <dbReference type="EMBL" id="PJF35753.1"/>
    </source>
</evidence>
<feature type="domain" description="Radical SAM core" evidence="5">
    <location>
        <begin position="15"/>
        <end position="230"/>
    </location>
</feature>
<sequence>MLDLRPLRNLGSDRLYALPLLVLYLTDGCNSRCLSCAIWHAPRRNMPLALALRLAEEAAALGLRHVLLSGGEAMQHPHWAEIAQAFRKRGVHVGLLTNGLLLKKQAEQVIAHVDQLTLSLDAATPELYAHIRGVDALPHILEGMARIAPHVPIITRTTVQRANFRQLSAIVGLAKAYGARKVSFLAVDTVNGEAFGARAAETFQELALTADDLPIFAEVLDALEREHAADFASGLIAESPAKLRTLYAFFASAHGLARFPAPRCNAPQLSVVVETDGRLRPCYFLPSGGSVAEQPLAQALNSSTLRALRRAVRHGERAECGRCVCPLYRGARALLRAAL</sequence>
<dbReference type="SUPFAM" id="SSF102114">
    <property type="entry name" value="Radical SAM enzymes"/>
    <property type="match status" value="1"/>
</dbReference>
<dbReference type="AlphaFoldDB" id="A0A2M8PDZ2"/>
<comment type="caution">
    <text evidence="6">The sequence shown here is derived from an EMBL/GenBank/DDBJ whole genome shotgun (WGS) entry which is preliminary data.</text>
</comment>
<dbReference type="Pfam" id="PF04055">
    <property type="entry name" value="Radical_SAM"/>
    <property type="match status" value="1"/>
</dbReference>
<dbReference type="PANTHER" id="PTHR11228">
    <property type="entry name" value="RADICAL SAM DOMAIN PROTEIN"/>
    <property type="match status" value="1"/>
</dbReference>
<dbReference type="GO" id="GO:0003824">
    <property type="term" value="F:catalytic activity"/>
    <property type="evidence" value="ECO:0007669"/>
    <property type="project" value="InterPro"/>
</dbReference>
<dbReference type="EMBL" id="PGTM01000114">
    <property type="protein sequence ID" value="PJF35753.1"/>
    <property type="molecule type" value="Genomic_DNA"/>
</dbReference>
<dbReference type="InterPro" id="IPR013785">
    <property type="entry name" value="Aldolase_TIM"/>
</dbReference>
<dbReference type="GO" id="GO:0051536">
    <property type="term" value="F:iron-sulfur cluster binding"/>
    <property type="evidence" value="ECO:0007669"/>
    <property type="project" value="UniProtKB-KW"/>
</dbReference>
<evidence type="ECO:0000313" key="7">
    <source>
        <dbReference type="Proteomes" id="UP000229681"/>
    </source>
</evidence>
<dbReference type="CDD" id="cd21109">
    <property type="entry name" value="SPASM"/>
    <property type="match status" value="1"/>
</dbReference>
<proteinExistence type="predicted"/>
<dbReference type="InterPro" id="IPR050377">
    <property type="entry name" value="Radical_SAM_PqqE_MftC-like"/>
</dbReference>
<evidence type="ECO:0000256" key="2">
    <source>
        <dbReference type="ARBA" id="ARBA00022723"/>
    </source>
</evidence>
<gene>
    <name evidence="6" type="ORF">CUN49_08950</name>
</gene>
<dbReference type="InterPro" id="IPR023885">
    <property type="entry name" value="4Fe4S-binding_SPASM_dom"/>
</dbReference>
<reference evidence="6 7" key="1">
    <citation type="submission" date="2017-11" db="EMBL/GenBank/DDBJ databases">
        <title>Evolution of Phototrophy in the Chloroflexi Phylum Driven by Horizontal Gene Transfer.</title>
        <authorList>
            <person name="Ward L.M."/>
            <person name="Hemp J."/>
            <person name="Shih P.M."/>
            <person name="Mcglynn S.E."/>
            <person name="Fischer W."/>
        </authorList>
    </citation>
    <scope>NUCLEOTIDE SEQUENCE [LARGE SCALE GENOMIC DNA]</scope>
    <source>
        <strain evidence="6">JP3_13</strain>
    </source>
</reference>
<dbReference type="Pfam" id="PF13186">
    <property type="entry name" value="SPASM"/>
    <property type="match status" value="1"/>
</dbReference>